<accession>A0A067N7J8</accession>
<evidence type="ECO:0000256" key="1">
    <source>
        <dbReference type="SAM" id="MobiDB-lite"/>
    </source>
</evidence>
<protein>
    <submittedName>
        <fullName evidence="2">Uncharacterized protein</fullName>
    </submittedName>
</protein>
<sequence length="137" mass="14931">MSTPHTSGNAEQPKQGAPSATPLSPAAPLPLTSLSPNPTSPSETPNTQEAARRELEEMNARIAELEKATYNSQAAARIYAALNKELKAYYRALRAQYDLEREELAATCSELCLVEIEVEAKRALLDAARLKDEFSAK</sequence>
<keyword evidence="3" id="KW-1185">Reference proteome</keyword>
<feature type="region of interest" description="Disordered" evidence="1">
    <location>
        <begin position="1"/>
        <end position="57"/>
    </location>
</feature>
<name>A0A067N7J8_BOTB1</name>
<dbReference type="Proteomes" id="UP000027195">
    <property type="component" value="Unassembled WGS sequence"/>
</dbReference>
<organism evidence="2 3">
    <name type="scientific">Botryobasidium botryosum (strain FD-172 SS1)</name>
    <dbReference type="NCBI Taxonomy" id="930990"/>
    <lineage>
        <taxon>Eukaryota</taxon>
        <taxon>Fungi</taxon>
        <taxon>Dikarya</taxon>
        <taxon>Basidiomycota</taxon>
        <taxon>Agaricomycotina</taxon>
        <taxon>Agaricomycetes</taxon>
        <taxon>Cantharellales</taxon>
        <taxon>Botryobasidiaceae</taxon>
        <taxon>Botryobasidium</taxon>
    </lineage>
</organism>
<evidence type="ECO:0000313" key="3">
    <source>
        <dbReference type="Proteomes" id="UP000027195"/>
    </source>
</evidence>
<feature type="compositionally biased region" description="Polar residues" evidence="1">
    <location>
        <begin position="1"/>
        <end position="12"/>
    </location>
</feature>
<reference evidence="3" key="1">
    <citation type="journal article" date="2014" name="Proc. Natl. Acad. Sci. U.S.A.">
        <title>Extensive sampling of basidiomycete genomes demonstrates inadequacy of the white-rot/brown-rot paradigm for wood decay fungi.</title>
        <authorList>
            <person name="Riley R."/>
            <person name="Salamov A.A."/>
            <person name="Brown D.W."/>
            <person name="Nagy L.G."/>
            <person name="Floudas D."/>
            <person name="Held B.W."/>
            <person name="Levasseur A."/>
            <person name="Lombard V."/>
            <person name="Morin E."/>
            <person name="Otillar R."/>
            <person name="Lindquist E.A."/>
            <person name="Sun H."/>
            <person name="LaButti K.M."/>
            <person name="Schmutz J."/>
            <person name="Jabbour D."/>
            <person name="Luo H."/>
            <person name="Baker S.E."/>
            <person name="Pisabarro A.G."/>
            <person name="Walton J.D."/>
            <person name="Blanchette R.A."/>
            <person name="Henrissat B."/>
            <person name="Martin F."/>
            <person name="Cullen D."/>
            <person name="Hibbett D.S."/>
            <person name="Grigoriev I.V."/>
        </authorList>
    </citation>
    <scope>NUCLEOTIDE SEQUENCE [LARGE SCALE GENOMIC DNA]</scope>
    <source>
        <strain evidence="3">FD-172 SS1</strain>
    </source>
</reference>
<gene>
    <name evidence="2" type="ORF">BOTBODRAFT_375751</name>
</gene>
<dbReference type="EMBL" id="KL198018">
    <property type="protein sequence ID" value="KDQ19746.1"/>
    <property type="molecule type" value="Genomic_DNA"/>
</dbReference>
<dbReference type="InParanoid" id="A0A067N7J8"/>
<dbReference type="HOGENOM" id="CLU_1864799_0_0_1"/>
<proteinExistence type="predicted"/>
<dbReference type="AlphaFoldDB" id="A0A067N7J8"/>
<evidence type="ECO:0000313" key="2">
    <source>
        <dbReference type="EMBL" id="KDQ19746.1"/>
    </source>
</evidence>
<feature type="compositionally biased region" description="Low complexity" evidence="1">
    <location>
        <begin position="17"/>
        <end position="45"/>
    </location>
</feature>